<keyword evidence="2" id="KW-1185">Reference proteome</keyword>
<proteinExistence type="predicted"/>
<organism evidence="1 2">
    <name type="scientific">Salix udensis</name>
    <dbReference type="NCBI Taxonomy" id="889485"/>
    <lineage>
        <taxon>Eukaryota</taxon>
        <taxon>Viridiplantae</taxon>
        <taxon>Streptophyta</taxon>
        <taxon>Embryophyta</taxon>
        <taxon>Tracheophyta</taxon>
        <taxon>Spermatophyta</taxon>
        <taxon>Magnoliopsida</taxon>
        <taxon>eudicotyledons</taxon>
        <taxon>Gunneridae</taxon>
        <taxon>Pentapetalae</taxon>
        <taxon>rosids</taxon>
        <taxon>fabids</taxon>
        <taxon>Malpighiales</taxon>
        <taxon>Salicaceae</taxon>
        <taxon>Saliceae</taxon>
        <taxon>Salix</taxon>
    </lineage>
</organism>
<dbReference type="AlphaFoldDB" id="A0AAD6PNU0"/>
<gene>
    <name evidence="1" type="ORF">OIU84_001033</name>
</gene>
<evidence type="ECO:0000313" key="1">
    <source>
        <dbReference type="EMBL" id="KAJ6435925.1"/>
    </source>
</evidence>
<sequence>MGLTSEGLSNPVHCIWPSQGQLRTICPIMHDPEVECLLWKAAHCSEHHEASSLSPACLVSIFVRAYADVNSCVLPWLLFLKSKLMTGNASAVSFGIQFMLTVLHLRSWKLREVMKQLKYIQMLRPRTAAKQRKLKHANNGGPTDDCKE</sequence>
<reference evidence="1 2" key="1">
    <citation type="journal article" date="2023" name="Int. J. Mol. Sci.">
        <title>De Novo Assembly and Annotation of 11 Diverse Shrub Willow (Salix) Genomes Reveals Novel Gene Organization in Sex-Linked Regions.</title>
        <authorList>
            <person name="Hyden B."/>
            <person name="Feng K."/>
            <person name="Yates T.B."/>
            <person name="Jawdy S."/>
            <person name="Cereghino C."/>
            <person name="Smart L.B."/>
            <person name="Muchero W."/>
        </authorList>
    </citation>
    <scope>NUCLEOTIDE SEQUENCE [LARGE SCALE GENOMIC DNA]</scope>
    <source>
        <tissue evidence="1">Shoot tip</tissue>
    </source>
</reference>
<dbReference type="Proteomes" id="UP001162972">
    <property type="component" value="Chromosome 18"/>
</dbReference>
<accession>A0AAD6PNU0</accession>
<evidence type="ECO:0000313" key="2">
    <source>
        <dbReference type="Proteomes" id="UP001162972"/>
    </source>
</evidence>
<protein>
    <submittedName>
        <fullName evidence="1">Uncharacterized protein</fullName>
    </submittedName>
</protein>
<comment type="caution">
    <text evidence="1">The sequence shown here is derived from an EMBL/GenBank/DDBJ whole genome shotgun (WGS) entry which is preliminary data.</text>
</comment>
<name>A0AAD6PNU0_9ROSI</name>
<dbReference type="EMBL" id="JAPFFJ010000001">
    <property type="protein sequence ID" value="KAJ6435925.1"/>
    <property type="molecule type" value="Genomic_DNA"/>
</dbReference>